<dbReference type="InterPro" id="IPR001807">
    <property type="entry name" value="ClC"/>
</dbReference>
<dbReference type="Proteomes" id="UP000199689">
    <property type="component" value="Unassembled WGS sequence"/>
</dbReference>
<feature type="transmembrane region" description="Helical" evidence="10">
    <location>
        <begin position="406"/>
        <end position="426"/>
    </location>
</feature>
<evidence type="ECO:0000256" key="4">
    <source>
        <dbReference type="ARBA" id="ARBA00022989"/>
    </source>
</evidence>
<keyword evidence="5" id="KW-0406">Ion transport</keyword>
<dbReference type="Gene3D" id="3.30.70.1450">
    <property type="entry name" value="Regulator of K+ conductance, C-terminal domain"/>
    <property type="match status" value="1"/>
</dbReference>
<dbReference type="GO" id="GO:0008324">
    <property type="term" value="F:monoatomic cation transmembrane transporter activity"/>
    <property type="evidence" value="ECO:0007669"/>
    <property type="project" value="InterPro"/>
</dbReference>
<evidence type="ECO:0000256" key="10">
    <source>
        <dbReference type="SAM" id="Phobius"/>
    </source>
</evidence>
<keyword evidence="4 10" id="KW-1133">Transmembrane helix</keyword>
<comment type="subcellular location">
    <subcellularLocation>
        <location evidence="1">Membrane</location>
        <topology evidence="1">Multi-pass membrane protein</topology>
    </subcellularLocation>
</comment>
<keyword evidence="8" id="KW-0868">Chloride</keyword>
<keyword evidence="2" id="KW-0813">Transport</keyword>
<feature type="transmembrane region" description="Helical" evidence="10">
    <location>
        <begin position="279"/>
        <end position="296"/>
    </location>
</feature>
<evidence type="ECO:0000256" key="9">
    <source>
        <dbReference type="ARBA" id="ARBA00023303"/>
    </source>
</evidence>
<feature type="transmembrane region" description="Helical" evidence="10">
    <location>
        <begin position="240"/>
        <end position="259"/>
    </location>
</feature>
<feature type="domain" description="RCK C-terminal" evidence="11">
    <location>
        <begin position="441"/>
        <end position="522"/>
    </location>
</feature>
<dbReference type="SUPFAM" id="SSF116726">
    <property type="entry name" value="TrkA C-terminal domain-like"/>
    <property type="match status" value="1"/>
</dbReference>
<dbReference type="RefSeq" id="WP_159427880.1">
    <property type="nucleotide sequence ID" value="NZ_FMXA01000024.1"/>
</dbReference>
<dbReference type="GeneID" id="87756450"/>
<name>A0A1G5WLG7_9FIRM</name>
<keyword evidence="3 10" id="KW-0812">Transmembrane</keyword>
<dbReference type="STRING" id="209880.SAMN02910343_01457"/>
<evidence type="ECO:0000256" key="6">
    <source>
        <dbReference type="ARBA" id="ARBA00023136"/>
    </source>
</evidence>
<dbReference type="GO" id="GO:0006813">
    <property type="term" value="P:potassium ion transport"/>
    <property type="evidence" value="ECO:0007669"/>
    <property type="project" value="InterPro"/>
</dbReference>
<dbReference type="Gene3D" id="1.10.3080.10">
    <property type="entry name" value="Clc chloride channel"/>
    <property type="match status" value="1"/>
</dbReference>
<proteinExistence type="predicted"/>
<dbReference type="EMBL" id="FMXA01000024">
    <property type="protein sequence ID" value="SDA59008.1"/>
    <property type="molecule type" value="Genomic_DNA"/>
</dbReference>
<feature type="transmembrane region" description="Helical" evidence="10">
    <location>
        <begin position="343"/>
        <end position="368"/>
    </location>
</feature>
<dbReference type="InterPro" id="IPR050368">
    <property type="entry name" value="ClC-type_chloride_channel"/>
</dbReference>
<evidence type="ECO:0000313" key="13">
    <source>
        <dbReference type="Proteomes" id="UP000199689"/>
    </source>
</evidence>
<keyword evidence="7" id="KW-0869">Chloride channel</keyword>
<keyword evidence="13" id="KW-1185">Reference proteome</keyword>
<feature type="transmembrane region" description="Helical" evidence="10">
    <location>
        <begin position="70"/>
        <end position="88"/>
    </location>
</feature>
<evidence type="ECO:0000313" key="12">
    <source>
        <dbReference type="EMBL" id="SDA59008.1"/>
    </source>
</evidence>
<dbReference type="PRINTS" id="PR00762">
    <property type="entry name" value="CLCHANNEL"/>
</dbReference>
<dbReference type="OrthoDB" id="9812438at2"/>
<dbReference type="GO" id="GO:0034707">
    <property type="term" value="C:chloride channel complex"/>
    <property type="evidence" value="ECO:0007669"/>
    <property type="project" value="UniProtKB-KW"/>
</dbReference>
<evidence type="ECO:0000259" key="11">
    <source>
        <dbReference type="PROSITE" id="PS51202"/>
    </source>
</evidence>
<feature type="transmembrane region" description="Helical" evidence="10">
    <location>
        <begin position="199"/>
        <end position="219"/>
    </location>
</feature>
<evidence type="ECO:0000256" key="5">
    <source>
        <dbReference type="ARBA" id="ARBA00023065"/>
    </source>
</evidence>
<dbReference type="InterPro" id="IPR014743">
    <property type="entry name" value="Cl-channel_core"/>
</dbReference>
<feature type="transmembrane region" description="Helical" evidence="10">
    <location>
        <begin position="24"/>
        <end position="46"/>
    </location>
</feature>
<evidence type="ECO:0000256" key="3">
    <source>
        <dbReference type="ARBA" id="ARBA00022692"/>
    </source>
</evidence>
<accession>A0A1G5WLG7</accession>
<feature type="transmembrane region" description="Helical" evidence="10">
    <location>
        <begin position="168"/>
        <end position="193"/>
    </location>
</feature>
<dbReference type="PANTHER" id="PTHR43427:SF6">
    <property type="entry name" value="CHLORIDE CHANNEL PROTEIN CLC-E"/>
    <property type="match status" value="1"/>
</dbReference>
<keyword evidence="6 10" id="KW-0472">Membrane</keyword>
<evidence type="ECO:0000256" key="7">
    <source>
        <dbReference type="ARBA" id="ARBA00023173"/>
    </source>
</evidence>
<sequence length="522" mass="56082">MNQLHALADTLQDLSRWNAFRLRLFFEGIVVGIAGGFTIGSFIWALDESSEIRRHIFSTYIEPALSNGDVIPFCAWLIFAVFLAYIVYRLCIHETLAMGGGIPQVKGELLGYFHMRWIPVLYVKFSAVVLGILGGLSIGREAPSVQIGAAVAKGISRILKRVPLEEKYLITSGSSAGLAAAFSAPLAGTVFALEEMNQSFSSALLLPSMASAVSATIVTRYVFGQEGIFIFPSMPATTHLLILPLILAGAICGPLGVFYNYGLTHVGRFYNAIHLKGVFPRLIFAFILGAFVCLALPEITEGGDGLVNSIVGKHPTLSMLLILCAGKYLFTVLSTGSGIPGGFLVPMFSIGALVGAIESNIFISLGIIDPMYGTNIITAAMAAFVTASMRSPITSVLLILELTGDFSHLTALVLTAAIAYVTSALVDGKPIYGQLLAISLKNRKQSAKETRTILEIPICSGSYLSGKKIEDIHWPACCTLIDVRQNDQAHIPQPDLVLKPGMHLYVYALPKDGTKLLHLGRS</sequence>
<evidence type="ECO:0000256" key="1">
    <source>
        <dbReference type="ARBA" id="ARBA00004141"/>
    </source>
</evidence>
<gene>
    <name evidence="12" type="ORF">SAMN02910343_01457</name>
</gene>
<dbReference type="Pfam" id="PF00654">
    <property type="entry name" value="Voltage_CLC"/>
    <property type="match status" value="1"/>
</dbReference>
<dbReference type="PANTHER" id="PTHR43427">
    <property type="entry name" value="CHLORIDE CHANNEL PROTEIN CLC-E"/>
    <property type="match status" value="1"/>
</dbReference>
<dbReference type="AlphaFoldDB" id="A0A1G5WLG7"/>
<organism evidence="12 13">
    <name type="scientific">Allisonella histaminiformans</name>
    <dbReference type="NCBI Taxonomy" id="209880"/>
    <lineage>
        <taxon>Bacteria</taxon>
        <taxon>Bacillati</taxon>
        <taxon>Bacillota</taxon>
        <taxon>Negativicutes</taxon>
        <taxon>Veillonellales</taxon>
        <taxon>Veillonellaceae</taxon>
        <taxon>Allisonella</taxon>
    </lineage>
</organism>
<dbReference type="SUPFAM" id="SSF81340">
    <property type="entry name" value="Clc chloride channel"/>
    <property type="match status" value="1"/>
</dbReference>
<reference evidence="12 13" key="1">
    <citation type="submission" date="2016-10" db="EMBL/GenBank/DDBJ databases">
        <authorList>
            <person name="de Groot N.N."/>
        </authorList>
    </citation>
    <scope>NUCLEOTIDE SEQUENCE [LARGE SCALE GENOMIC DNA]</scope>
    <source>
        <strain evidence="12 13">DSM 15230</strain>
    </source>
</reference>
<evidence type="ECO:0000256" key="2">
    <source>
        <dbReference type="ARBA" id="ARBA00022448"/>
    </source>
</evidence>
<dbReference type="InterPro" id="IPR006037">
    <property type="entry name" value="RCK_C"/>
</dbReference>
<dbReference type="InterPro" id="IPR036721">
    <property type="entry name" value="RCK_C_sf"/>
</dbReference>
<protein>
    <submittedName>
        <fullName evidence="12">H+/Cl-antiporter ClcA</fullName>
    </submittedName>
</protein>
<dbReference type="PROSITE" id="PS51202">
    <property type="entry name" value="RCK_C"/>
    <property type="match status" value="1"/>
</dbReference>
<evidence type="ECO:0000256" key="8">
    <source>
        <dbReference type="ARBA" id="ARBA00023214"/>
    </source>
</evidence>
<dbReference type="CDD" id="cd01031">
    <property type="entry name" value="EriC"/>
    <property type="match status" value="1"/>
</dbReference>
<keyword evidence="9" id="KW-0407">Ion channel</keyword>
<dbReference type="GO" id="GO:0005254">
    <property type="term" value="F:chloride channel activity"/>
    <property type="evidence" value="ECO:0007669"/>
    <property type="project" value="UniProtKB-KW"/>
</dbReference>
<dbReference type="Pfam" id="PF02080">
    <property type="entry name" value="TrkA_C"/>
    <property type="match status" value="1"/>
</dbReference>